<dbReference type="Proteomes" id="UP000507470">
    <property type="component" value="Unassembled WGS sequence"/>
</dbReference>
<dbReference type="InterPro" id="IPR011335">
    <property type="entry name" value="Restrct_endonuc-II-like"/>
</dbReference>
<gene>
    <name evidence="7" type="ORF">MCOR_18122</name>
</gene>
<dbReference type="CDD" id="cd21036">
    <property type="entry name" value="WH_MUS81"/>
    <property type="match status" value="1"/>
</dbReference>
<comment type="subunit">
    <text evidence="2">Interacts with EME1.</text>
</comment>
<sequence>MFQNKKIRIFVRNKARYNPASKEYGFLHVDVANYAGTTIGNIKENVKKQCRNSLKLDDLFLNNEKLSDERSVAHYNLEDGTILESASNPFWVTCLFIKQYEVEQTKLNNPSDKAIQGWTTKSFNRKKTLLSVLLNSKNEFQGQPPHFPTLDDFVIFLERLNKKGARMNPLYTQRDLQDMHDDFVSNFIDQSNDPLGTFIQQHAVRLGLKQPGFPVPLNNRALNTARNNPKPVRNINNPGLARNVNNPIDNPGQKPANNRGGRRKKARLCDDCEEREAEVYCPECQNATGGQGLSLCQNCSNTIHRGAARRSHQLQDIDVAPKVNKPYVPHAFKAPFSILLALYSGMTETPRVLSMTEDQIKNRGQPLTDTDLSDKQNGRYVGGFECIENCLIAKHFVQREDSAYPTYALTESGHQLATKLFRYQQSVQRFLRSHDFPTVPHDASTVCGTRKVCLIIDEQERDKDRFLQLADQSGIDAQVRSLPAGDYIWILTPPLQGPDVKYDQRQPSLEKVLPFIVERKGWEDLDDSVRTKRFHKQVLRMLGCGLPYCFYLMEGSISSLRYRTDQQQQKLKDVLENIFLHNGFYITYTASWFKSATWLKWFTVLLSAAVNKGLFRDHCQMYNEFVRRANVQPKSTVIPQTDFRQTTNTVWSDQQFIDNIFRESRGLQTTVDSVKEELHTPTYKQLLILQGLEVYNKKRQTLQNKCLVDTCDDPKNTEDLVQDRFTTNAYSMVHYDIMCYRQLQIQVFTHVYIVRTENNQDTKKIRDQMNNNNDVNTNKRAEDADYQPADVDTEEFMMQQALAKSRQDEPGLSTCKSGPLRKTPKKGVPCATISRKRSPKTSKQNSKHVNTGSSIRGDTEREDSEDEDLKRALELSRQCANDLELDQPRGSRLDKNMKSCTTKTTGNECTIITTNVGMSDSQDEELQKILEISKQDIKKNQTVLSSDSQDREVQRALELSTLEQSSISYGNNVPLCLQGINRTAMTSDCENEEIQKVIKLSSLEQSFVNNSLDQYEFDTKYNVDKTVRNGTFEGKINQRVLDGAEEMRLALTQNLPSYQCNRIEINVEAMSEEEQLRLAIEQSKMEISVPNTNSIESKKTEISVLNINSIERRKTKQTNLGSVDIDFVSNNIIKEDVILIDSQGTDYSDSCVEILDTDSQLESYCADGVPIYQSPSHEQFEDVSQENQSEGCQVESISSKAVENMNHQGTFLTENSLQPEKVNIGKRKSGETILVECKNDNLYGCELKGLDNVQVNDLQHGKVLVEDSQVDSDNEDLFPDTDVPESLGLNDICTDEDDIDVIPPSPDNESPMTSKRFSTGITPRQSLKMISKNIDYGNSKQKDISHDSDLETGHASDLQTATFEEHTQPSQSVSLLLGFVDTMETEHSNEGEGCESQYRIQSGCKSENETQDGDSFSENGNACELKIKNDDEIVNVKKEPNNNSGEACETKVKVEKELCNHNVDFVHGDKNKLLKSYLSGRIKSEKIFNDHPSVVSCEIKSTAIVSHIDDEEFARKIQEQINRELEQEEVLKHELRRRQTSLGQKIEKRVNKWDNQNPESVLVPKQIENEILNVETQSDNAQSFEQKDEEMARQLQERLNKGDYFADQDEITEKRNLRKRKHNVISTSNNETHEPLETLISLQEVISQHDVEENIRIKLRREQEDLELAQTMQEQDQDQIGTFIDQEIQEKVDLELAQKIHKNGRDDFSSVVLNSHDNDEWRIQQEKADEELARKLADSDKKEIATYSVSSQPQFSQNEQENYPLLNTQAAVEQIWDRRLKAIQRSKTDLQTQLQEVRQSQNVRYRGHSGSSYTMPTEQSLPETSYVKTPVRAAAETAERFEGSYNTPSQKTLLAQSSSNASFSEATTSLGITSVTGKFHNSTKKALKTGSTSWKKSVFSVDDDSLPSLSDNDAITISPPHSPVEKKKPFSFPSSSSAAGNPHSSQPIAGTSCINQNTSSPFKHSAFDPSQSISSSTSSSQISGNMANVTCGNCHQKGHNRKWPQCPNYHSYEETQRRQKQEDDKKKRIEDEQHREQQTRDELERHKTTLTLIAAQIEQEKDGLDRTIKKMTKKGKKRK</sequence>
<keyword evidence="2" id="KW-0255">Endonuclease</keyword>
<dbReference type="SMART" id="SM00891">
    <property type="entry name" value="ERCC4"/>
    <property type="match status" value="1"/>
</dbReference>
<dbReference type="InterPro" id="IPR047417">
    <property type="entry name" value="WHD_MUS81"/>
</dbReference>
<feature type="domain" description="ERCC4" evidence="6">
    <location>
        <begin position="453"/>
        <end position="557"/>
    </location>
</feature>
<comment type="similarity">
    <text evidence="2">Belongs to the XPF family.</text>
</comment>
<keyword evidence="2" id="KW-0227">DNA damage</keyword>
<feature type="compositionally biased region" description="Low complexity" evidence="4">
    <location>
        <begin position="1930"/>
        <end position="1945"/>
    </location>
</feature>
<feature type="coiled-coil region" evidence="3">
    <location>
        <begin position="1508"/>
        <end position="1538"/>
    </location>
</feature>
<keyword evidence="2" id="KW-0539">Nucleus</keyword>
<keyword evidence="2" id="KW-0460">Magnesium</keyword>
<dbReference type="CDD" id="cd20074">
    <property type="entry name" value="XPF_nuclease_Mus81"/>
    <property type="match status" value="1"/>
</dbReference>
<feature type="compositionally biased region" description="Low complexity" evidence="4">
    <location>
        <begin position="1970"/>
        <end position="1983"/>
    </location>
</feature>
<dbReference type="InterPro" id="IPR006166">
    <property type="entry name" value="ERCC4_domain"/>
</dbReference>
<dbReference type="CDD" id="cd19757">
    <property type="entry name" value="Bbox1"/>
    <property type="match status" value="1"/>
</dbReference>
<feature type="compositionally biased region" description="Polar residues" evidence="4">
    <location>
        <begin position="1984"/>
        <end position="1993"/>
    </location>
</feature>
<dbReference type="InterPro" id="IPR000315">
    <property type="entry name" value="Znf_B-box"/>
</dbReference>
<dbReference type="InterPro" id="IPR047416">
    <property type="entry name" value="XPF_nuclease_Mus81"/>
</dbReference>
<keyword evidence="2" id="KW-0540">Nuclease</keyword>
<dbReference type="OrthoDB" id="5963188at2759"/>
<feature type="region of interest" description="Disordered" evidence="4">
    <location>
        <begin position="801"/>
        <end position="869"/>
    </location>
</feature>
<dbReference type="GO" id="GO:0006308">
    <property type="term" value="P:DNA catabolic process"/>
    <property type="evidence" value="ECO:0007669"/>
    <property type="project" value="UniProtKB-UniRule"/>
</dbReference>
<keyword evidence="2" id="KW-0479">Metal-binding</keyword>
<feature type="region of interest" description="Disordered" evidence="4">
    <location>
        <begin position="1909"/>
        <end position="2047"/>
    </location>
</feature>
<feature type="compositionally biased region" description="Polar residues" evidence="4">
    <location>
        <begin position="1946"/>
        <end position="1962"/>
    </location>
</feature>
<feature type="compositionally biased region" description="Polar residues" evidence="4">
    <location>
        <begin position="1793"/>
        <end position="1827"/>
    </location>
</feature>
<feature type="region of interest" description="Disordered" evidence="4">
    <location>
        <begin position="221"/>
        <end position="264"/>
    </location>
</feature>
<evidence type="ECO:0000313" key="7">
    <source>
        <dbReference type="EMBL" id="CAC5382279.1"/>
    </source>
</evidence>
<dbReference type="SMART" id="SM00336">
    <property type="entry name" value="BBOX"/>
    <property type="match status" value="1"/>
</dbReference>
<feature type="region of interest" description="Disordered" evidence="4">
    <location>
        <begin position="763"/>
        <end position="785"/>
    </location>
</feature>
<dbReference type="InterPro" id="IPR036388">
    <property type="entry name" value="WH-like_DNA-bd_sf"/>
</dbReference>
<keyword evidence="3" id="KW-0175">Coiled coil</keyword>
<keyword evidence="1 2" id="KW-0378">Hydrolase</keyword>
<dbReference type="GO" id="GO:0005634">
    <property type="term" value="C:nucleus"/>
    <property type="evidence" value="ECO:0007669"/>
    <property type="project" value="UniProtKB-SubCell"/>
</dbReference>
<dbReference type="GO" id="GO:0031573">
    <property type="term" value="P:mitotic intra-S DNA damage checkpoint signaling"/>
    <property type="evidence" value="ECO:0007669"/>
    <property type="project" value="TreeGrafter"/>
</dbReference>
<feature type="compositionally biased region" description="Polar residues" evidence="4">
    <location>
        <begin position="841"/>
        <end position="856"/>
    </location>
</feature>
<organism evidence="7 8">
    <name type="scientific">Mytilus coruscus</name>
    <name type="common">Sea mussel</name>
    <dbReference type="NCBI Taxonomy" id="42192"/>
    <lineage>
        <taxon>Eukaryota</taxon>
        <taxon>Metazoa</taxon>
        <taxon>Spiralia</taxon>
        <taxon>Lophotrochozoa</taxon>
        <taxon>Mollusca</taxon>
        <taxon>Bivalvia</taxon>
        <taxon>Autobranchia</taxon>
        <taxon>Pteriomorphia</taxon>
        <taxon>Mytilida</taxon>
        <taxon>Mytiloidea</taxon>
        <taxon>Mytilidae</taxon>
        <taxon>Mytilinae</taxon>
        <taxon>Mytilus</taxon>
    </lineage>
</organism>
<comment type="function">
    <text evidence="2">Interacts with EME1 to form a DNA structure-specific endonuclease with substrate preference for branched DNA structures with a 5'-end at the branch nick. Typical substrates include 3'-flap structures, D-loops, replication forks and nicked Holliday junctions. May be required in mitosis for the processing of stalled or collapsed replication fork intermediates. May be required in meiosis for the repair of meiosis-specific double strand breaks subsequent to single-end invasion (SEI).</text>
</comment>
<dbReference type="Gene3D" id="3.40.50.10130">
    <property type="match status" value="1"/>
</dbReference>
<dbReference type="GO" id="GO:0008821">
    <property type="term" value="F:crossover junction DNA endonuclease activity"/>
    <property type="evidence" value="ECO:0007669"/>
    <property type="project" value="UniProtKB-UniRule"/>
</dbReference>
<comment type="subcellular location">
    <subcellularLocation>
        <location evidence="2">Nucleus</location>
    </subcellularLocation>
</comment>
<dbReference type="GO" id="GO:0048476">
    <property type="term" value="C:Holliday junction resolvase complex"/>
    <property type="evidence" value="ECO:0007669"/>
    <property type="project" value="UniProtKB-UniRule"/>
</dbReference>
<proteinExistence type="inferred from homology"/>
<dbReference type="InterPro" id="IPR003903">
    <property type="entry name" value="UIM_dom"/>
</dbReference>
<dbReference type="GO" id="GO:0000712">
    <property type="term" value="P:resolution of meiotic recombination intermediates"/>
    <property type="evidence" value="ECO:0007669"/>
    <property type="project" value="TreeGrafter"/>
</dbReference>
<feature type="compositionally biased region" description="Basic and acidic residues" evidence="4">
    <location>
        <begin position="2011"/>
        <end position="2047"/>
    </location>
</feature>
<keyword evidence="8" id="KW-1185">Reference proteome</keyword>
<dbReference type="SMART" id="SM00726">
    <property type="entry name" value="UIM"/>
    <property type="match status" value="6"/>
</dbReference>
<evidence type="ECO:0000256" key="3">
    <source>
        <dbReference type="SAM" id="Coils"/>
    </source>
</evidence>
<feature type="domain" description="B box-type" evidence="5">
    <location>
        <begin position="264"/>
        <end position="317"/>
    </location>
</feature>
<dbReference type="SUPFAM" id="SSF52980">
    <property type="entry name" value="Restriction endonuclease-like"/>
    <property type="match status" value="1"/>
</dbReference>
<evidence type="ECO:0000259" key="6">
    <source>
        <dbReference type="SMART" id="SM00891"/>
    </source>
</evidence>
<evidence type="ECO:0000256" key="4">
    <source>
        <dbReference type="SAM" id="MobiDB-lite"/>
    </source>
</evidence>
<dbReference type="GO" id="GO:0000727">
    <property type="term" value="P:double-strand break repair via break-induced replication"/>
    <property type="evidence" value="ECO:0007669"/>
    <property type="project" value="UniProtKB-UniRule"/>
</dbReference>
<keyword evidence="2" id="KW-0233">DNA recombination</keyword>
<dbReference type="InterPro" id="IPR033309">
    <property type="entry name" value="Mus81"/>
</dbReference>
<dbReference type="GO" id="GO:0008270">
    <property type="term" value="F:zinc ion binding"/>
    <property type="evidence" value="ECO:0007669"/>
    <property type="project" value="InterPro"/>
</dbReference>
<keyword evidence="2" id="KW-0234">DNA repair</keyword>
<reference evidence="7 8" key="1">
    <citation type="submission" date="2020-06" db="EMBL/GenBank/DDBJ databases">
        <authorList>
            <person name="Li R."/>
            <person name="Bekaert M."/>
        </authorList>
    </citation>
    <scope>NUCLEOTIDE SEQUENCE [LARGE SCALE GENOMIC DNA]</scope>
    <source>
        <strain evidence="8">wild</strain>
    </source>
</reference>
<dbReference type="PANTHER" id="PTHR13451">
    <property type="entry name" value="CLASS II CROSSOVER JUNCTION ENDONUCLEASE MUS81"/>
    <property type="match status" value="1"/>
</dbReference>
<accession>A0A6J8BI07</accession>
<feature type="region of interest" description="Disordered" evidence="4">
    <location>
        <begin position="1793"/>
        <end position="1828"/>
    </location>
</feature>
<evidence type="ECO:0000259" key="5">
    <source>
        <dbReference type="SMART" id="SM00336"/>
    </source>
</evidence>
<dbReference type="Gene3D" id="1.10.10.10">
    <property type="entry name" value="Winged helix-like DNA-binding domain superfamily/Winged helix DNA-binding domain"/>
    <property type="match status" value="1"/>
</dbReference>
<dbReference type="GO" id="GO:0003677">
    <property type="term" value="F:DNA binding"/>
    <property type="evidence" value="ECO:0007669"/>
    <property type="project" value="UniProtKB-UniRule"/>
</dbReference>
<dbReference type="Pfam" id="PF02732">
    <property type="entry name" value="ERCC4"/>
    <property type="match status" value="1"/>
</dbReference>
<dbReference type="EMBL" id="CACVKT020003176">
    <property type="protein sequence ID" value="CAC5382279.1"/>
    <property type="molecule type" value="Genomic_DNA"/>
</dbReference>
<dbReference type="GO" id="GO:0048257">
    <property type="term" value="F:3'-flap endonuclease activity"/>
    <property type="evidence" value="ECO:0007669"/>
    <property type="project" value="TreeGrafter"/>
</dbReference>
<name>A0A6J8BI07_MYTCO</name>
<comment type="cofactor">
    <cofactor evidence="2">
        <name>Mg(2+)</name>
        <dbReference type="ChEBI" id="CHEBI:18420"/>
    </cofactor>
</comment>
<dbReference type="EC" id="3.1.22.-" evidence="2"/>
<evidence type="ECO:0000313" key="8">
    <source>
        <dbReference type="Proteomes" id="UP000507470"/>
    </source>
</evidence>
<evidence type="ECO:0000256" key="1">
    <source>
        <dbReference type="ARBA" id="ARBA00022801"/>
    </source>
</evidence>
<dbReference type="PANTHER" id="PTHR13451:SF0">
    <property type="entry name" value="CROSSOVER JUNCTION ENDONUCLEASE MUS81"/>
    <property type="match status" value="1"/>
</dbReference>
<evidence type="ECO:0000256" key="2">
    <source>
        <dbReference type="RuleBase" id="RU369042"/>
    </source>
</evidence>
<protein>
    <recommendedName>
        <fullName evidence="2">Crossover junction endonuclease MUS81</fullName>
        <ecNumber evidence="2">3.1.22.-</ecNumber>
    </recommendedName>
</protein>